<dbReference type="Pfam" id="PF05919">
    <property type="entry name" value="Mitovir_RNA_pol"/>
    <property type="match status" value="1"/>
</dbReference>
<dbReference type="SUPFAM" id="SSF56672">
    <property type="entry name" value="DNA/RNA polymerases"/>
    <property type="match status" value="1"/>
</dbReference>
<evidence type="ECO:0000256" key="2">
    <source>
        <dbReference type="ARBA" id="ARBA00022679"/>
    </source>
</evidence>
<evidence type="ECO:0000256" key="3">
    <source>
        <dbReference type="ARBA" id="ARBA00022695"/>
    </source>
</evidence>
<evidence type="ECO:0000313" key="4">
    <source>
        <dbReference type="EMBL" id="QHJ68502.1"/>
    </source>
</evidence>
<dbReference type="GO" id="GO:0003968">
    <property type="term" value="F:RNA-directed RNA polymerase activity"/>
    <property type="evidence" value="ECO:0007669"/>
    <property type="project" value="UniProtKB-KW"/>
</dbReference>
<reference evidence="4" key="1">
    <citation type="submission" date="2019-10" db="EMBL/GenBank/DDBJ databases">
        <title>Mycovirome of Botrytis cinerea isolates from grapevine.</title>
        <authorList>
            <person name="Ruiz-Padilla A."/>
            <person name="Chiapello M."/>
            <person name="Rodriguez-Romero J."/>
            <person name="Turina M."/>
            <person name="Ayllon M.A."/>
        </authorList>
    </citation>
    <scope>NUCLEOTIDE SEQUENCE</scope>
    <source>
        <strain evidence="4">BCI1_DN10328</strain>
    </source>
</reference>
<dbReference type="InterPro" id="IPR008686">
    <property type="entry name" value="RNA_pol_mitovir"/>
</dbReference>
<keyword evidence="3" id="KW-0548">Nucleotidyltransferase</keyword>
<dbReference type="InterPro" id="IPR043502">
    <property type="entry name" value="DNA/RNA_pol_sf"/>
</dbReference>
<reference evidence="4" key="2">
    <citation type="submission" date="2019-10" db="EMBL/GenBank/DDBJ databases">
        <title>Novel mycoviruses discovered in the mycovirome of a necrotrophic fungus.</title>
        <authorList>
            <person name="Ruiz-Padilla A."/>
            <person name="Rodriguez-Romero J."/>
            <person name="Gomez-Cid I."/>
            <person name="Pacifico D."/>
            <person name="Ayllon M.A."/>
        </authorList>
    </citation>
    <scope>NUCLEOTIDE SEQUENCE</scope>
    <source>
        <strain evidence="4">BCI1_DN10328</strain>
    </source>
</reference>
<keyword evidence="1 4" id="KW-0696">RNA-directed RNA polymerase</keyword>
<keyword evidence="2" id="KW-0808">Transferase</keyword>
<protein>
    <submittedName>
        <fullName evidence="4">RNA-dependent RNA polymerase</fullName>
    </submittedName>
</protein>
<organism evidence="4">
    <name type="scientific">Botrytis cinerea mitovirus 6</name>
    <dbReference type="NCBI Taxonomy" id="2699143"/>
    <lineage>
        <taxon>Viruses</taxon>
        <taxon>Riboviria</taxon>
        <taxon>Orthornavirae</taxon>
        <taxon>Lenarviricota</taxon>
        <taxon>Howeltoviricetes</taxon>
        <taxon>Cryppavirales</taxon>
        <taxon>Mitoviridae</taxon>
        <taxon>Mitovirus</taxon>
    </lineage>
</organism>
<sequence length="710" mass="80859">MEKQSLSSNKQKWSSKELTKYNEFMFWKFFKVSVWLLGFNNSKLHPSFLKLATRIQNLKRDSGTTLAVQYLKECLRLCQKTLGGESTRSLSEPRVAIRRGLPLIIPGDLRLLMESKDARVIKLVLTGLSVFRVMPAAPKLKLGSITDPHSGLVKTFPEVPQVMLWVQNSFINNFETYFRPKKSLFTTGRSLLTLTTAGPNSKNQLVGYPIDALAFKENPTVLGHFKKLSLLTNCRDLWNKLDAEMQCTIKSAMPQWSKGPLKLGKLSLKHEPAGKVRVFAIVDAWTQSLLSPLHNALLDILKQIPQDGTFDQYKPVKRLIDKGCKDLFSFDLSAATDRLPIDIQVDVLSYLFDNRETAEAWRDLLIDRDYHLKDEKIRYSVGQPMGALSSWCMLALTHHIIVQIASLRVGNKTWFEDYGVLGDDIVIADKAVADAYLVLMNQLGVEINLHKSLISSTGSCEFAKKLFVSGVECSPLGPKSIFEFIRRPSGFKEVILHNNLCDLTDVTVLKAQLASLFDDARSHSSHKWVRELRTCYWDIVSCFGLNLLMDLSPRIKSSAIDSLIQQEQDQFTLSFKDIVDGLVNQGWFKAIEKDEAMYRRYRRFYSFNDISHFPSSQDLIGNFSQSLMMTASKIHFSSESEKLKYAFSTNTRLSWFLEDKPKISRKSHSLELSKKLLHELYLNHPDIAMKLNQASQADVKFDNLTEIIEI</sequence>
<proteinExistence type="predicted"/>
<dbReference type="PANTHER" id="PTHR34456:SF13">
    <property type="entry name" value="REVERSE TRANSCRIPTASE DOMAIN-CONTAINING PROTEIN"/>
    <property type="match status" value="1"/>
</dbReference>
<accession>A0A857JRN1</accession>
<dbReference type="PANTHER" id="PTHR34456">
    <property type="entry name" value="MITOVIRUS RNA-DEPENDENT RNA POLYMERASE"/>
    <property type="match status" value="1"/>
</dbReference>
<evidence type="ECO:0000256" key="1">
    <source>
        <dbReference type="ARBA" id="ARBA00022484"/>
    </source>
</evidence>
<dbReference type="EMBL" id="MN625252">
    <property type="protein sequence ID" value="QHJ68502.1"/>
    <property type="molecule type" value="Genomic_RNA"/>
</dbReference>
<name>A0A857JRN1_9VIRU</name>